<keyword evidence="2" id="KW-0472">Membrane</keyword>
<sequence length="138" mass="15602">MYHFSMILVIIASVFYHICQKSINENANPIVSMIATYGVALILSLFSIFFFPSKNIINSFKELNWASYILGISIFALEIGYLLVYRSGWNINVAAFFTNVITTIVLIFIGILFFKEKLTVTNVIGIVLSILGFILMKK</sequence>
<name>A0A1M6P149_9FIRM</name>
<keyword evidence="2" id="KW-1133">Transmembrane helix</keyword>
<reference evidence="4 5" key="1">
    <citation type="submission" date="2016-11" db="EMBL/GenBank/DDBJ databases">
        <authorList>
            <person name="Jaros S."/>
            <person name="Januszkiewicz K."/>
            <person name="Wedrychowicz H."/>
        </authorList>
    </citation>
    <scope>NUCLEOTIDE SEQUENCE [LARGE SCALE GENOMIC DNA]</scope>
    <source>
        <strain evidence="4 5">DSM 14501</strain>
    </source>
</reference>
<comment type="similarity">
    <text evidence="1">Belongs to the EamA transporter family.</text>
</comment>
<dbReference type="InterPro" id="IPR037185">
    <property type="entry name" value="EmrE-like"/>
</dbReference>
<evidence type="ECO:0000256" key="1">
    <source>
        <dbReference type="ARBA" id="ARBA00007362"/>
    </source>
</evidence>
<dbReference type="AlphaFoldDB" id="A0A1M6P149"/>
<protein>
    <submittedName>
        <fullName evidence="4">EamA-like transporter family protein</fullName>
    </submittedName>
</protein>
<feature type="transmembrane region" description="Helical" evidence="2">
    <location>
        <begin position="120"/>
        <end position="136"/>
    </location>
</feature>
<gene>
    <name evidence="4" type="ORF">SAMN02745883_01060</name>
</gene>
<proteinExistence type="inferred from homology"/>
<dbReference type="SUPFAM" id="SSF103481">
    <property type="entry name" value="Multidrug resistance efflux transporter EmrE"/>
    <property type="match status" value="1"/>
</dbReference>
<dbReference type="STRING" id="1121266.SAMN02745883_01060"/>
<dbReference type="GO" id="GO:0016020">
    <property type="term" value="C:membrane"/>
    <property type="evidence" value="ECO:0007669"/>
    <property type="project" value="InterPro"/>
</dbReference>
<feature type="transmembrane region" description="Helical" evidence="2">
    <location>
        <begin position="91"/>
        <end position="114"/>
    </location>
</feature>
<feature type="transmembrane region" description="Helical" evidence="2">
    <location>
        <begin position="6"/>
        <end position="23"/>
    </location>
</feature>
<keyword evidence="2" id="KW-0812">Transmembrane</keyword>
<dbReference type="EMBL" id="FRAJ01000007">
    <property type="protein sequence ID" value="SHK01634.1"/>
    <property type="molecule type" value="Genomic_DNA"/>
</dbReference>
<evidence type="ECO:0000256" key="2">
    <source>
        <dbReference type="SAM" id="Phobius"/>
    </source>
</evidence>
<evidence type="ECO:0000313" key="4">
    <source>
        <dbReference type="EMBL" id="SHK01634.1"/>
    </source>
</evidence>
<dbReference type="InterPro" id="IPR000620">
    <property type="entry name" value="EamA_dom"/>
</dbReference>
<dbReference type="Proteomes" id="UP000184082">
    <property type="component" value="Unassembled WGS sequence"/>
</dbReference>
<organism evidence="4 5">
    <name type="scientific">Caminicella sporogenes DSM 14501</name>
    <dbReference type="NCBI Taxonomy" id="1121266"/>
    <lineage>
        <taxon>Bacteria</taxon>
        <taxon>Bacillati</taxon>
        <taxon>Bacillota</taxon>
        <taxon>Clostridia</taxon>
        <taxon>Peptostreptococcales</taxon>
        <taxon>Caminicellaceae</taxon>
        <taxon>Caminicella</taxon>
    </lineage>
</organism>
<feature type="domain" description="EamA" evidence="3">
    <location>
        <begin position="4"/>
        <end position="136"/>
    </location>
</feature>
<keyword evidence="5" id="KW-1185">Reference proteome</keyword>
<dbReference type="RefSeq" id="WP_072966456.1">
    <property type="nucleotide sequence ID" value="NZ_FRAJ01000007.1"/>
</dbReference>
<accession>A0A1M6P149</accession>
<evidence type="ECO:0000313" key="5">
    <source>
        <dbReference type="Proteomes" id="UP000184082"/>
    </source>
</evidence>
<feature type="transmembrane region" description="Helical" evidence="2">
    <location>
        <begin position="30"/>
        <end position="53"/>
    </location>
</feature>
<dbReference type="Gene3D" id="1.10.3730.20">
    <property type="match status" value="1"/>
</dbReference>
<dbReference type="Pfam" id="PF00892">
    <property type="entry name" value="EamA"/>
    <property type="match status" value="1"/>
</dbReference>
<evidence type="ECO:0000259" key="3">
    <source>
        <dbReference type="Pfam" id="PF00892"/>
    </source>
</evidence>
<feature type="transmembrane region" description="Helical" evidence="2">
    <location>
        <begin position="65"/>
        <end position="84"/>
    </location>
</feature>